<evidence type="ECO:0000256" key="10">
    <source>
        <dbReference type="SAM" id="Coils"/>
    </source>
</evidence>
<feature type="region of interest" description="Disordered" evidence="11">
    <location>
        <begin position="1"/>
        <end position="29"/>
    </location>
</feature>
<dbReference type="OrthoDB" id="60033at2759"/>
<dbReference type="Gene3D" id="1.10.10.10">
    <property type="entry name" value="Winged helix-like DNA-binding domain superfamily/Winged helix DNA-binding domain"/>
    <property type="match status" value="1"/>
</dbReference>
<keyword evidence="14" id="KW-1185">Reference proteome</keyword>
<dbReference type="SUPFAM" id="SSF46785">
    <property type="entry name" value="Winged helix' DNA-binding domain"/>
    <property type="match status" value="1"/>
</dbReference>
<organism evidence="13 14">
    <name type="scientific">Digitaria exilis</name>
    <dbReference type="NCBI Taxonomy" id="1010633"/>
    <lineage>
        <taxon>Eukaryota</taxon>
        <taxon>Viridiplantae</taxon>
        <taxon>Streptophyta</taxon>
        <taxon>Embryophyta</taxon>
        <taxon>Tracheophyta</taxon>
        <taxon>Spermatophyta</taxon>
        <taxon>Magnoliopsida</taxon>
        <taxon>Liliopsida</taxon>
        <taxon>Poales</taxon>
        <taxon>Poaceae</taxon>
        <taxon>PACMAD clade</taxon>
        <taxon>Panicoideae</taxon>
        <taxon>Panicodae</taxon>
        <taxon>Paniceae</taxon>
        <taxon>Anthephorinae</taxon>
        <taxon>Digitaria</taxon>
    </lineage>
</organism>
<evidence type="ECO:0000256" key="6">
    <source>
        <dbReference type="ARBA" id="ARBA00023125"/>
    </source>
</evidence>
<keyword evidence="10" id="KW-0175">Coiled coil</keyword>
<dbReference type="AlphaFoldDB" id="A0A835AXD2"/>
<feature type="compositionally biased region" description="Low complexity" evidence="11">
    <location>
        <begin position="441"/>
        <end position="453"/>
    </location>
</feature>
<dbReference type="InterPro" id="IPR000232">
    <property type="entry name" value="HSF_DNA-bd"/>
</dbReference>
<evidence type="ECO:0000313" key="13">
    <source>
        <dbReference type="EMBL" id="KAF8678548.1"/>
    </source>
</evidence>
<gene>
    <name evidence="13" type="ORF">HU200_046163</name>
</gene>
<feature type="region of interest" description="Disordered" evidence="11">
    <location>
        <begin position="194"/>
        <end position="270"/>
    </location>
</feature>
<feature type="region of interest" description="Disordered" evidence="11">
    <location>
        <begin position="121"/>
        <end position="140"/>
    </location>
</feature>
<keyword evidence="7" id="KW-0804">Transcription</keyword>
<sequence length="860" mass="94813">MGRASSKKTPPLSSRRKSERQQQLQRASERACVRRRRLLQQSQQRLQPACFFRSKLQRALPKKDHLVSVRDGEGVRQRFALHRVPAPHVAHLEGAIGACTRPCKAAPPNRSSALHLHAAQEDQQNRLPCDPRTHRHSKSPPCLPPRALEWLPGATCVYVGSRPIDHRMSGRRRALRAGMMSLLVKCGHGSGDPALHVAKATAPSPSQGTPAHKSEPNQNKTTTPLRQLPPARAVAFGCLRTPRSGRRRRGRRDPATGRGLSTTPPPPAPCMRGRLLSFLSVGVTASPGQLRAHTGSRDWPALLELHNTEGVAHDASLSAARSLGPTGVQRGGRVIAGGGPASAAHRLLLSPQLKVLRFNVPPVLLSKESHTQECSGNELPPRGKIFSPAISPPIDLVLFPSNNTGIRPGVCPCRQTWPPRDEQRILPNPAHHHRPHHRANHMPPSVAAERPAGSGPPGPRPRAPDTHPREFRPPIRYIGIGGSFSLYRRPDTNICVDIRRINTQGHTNERSARERERERERERRETEKKRAAFLIRFFTGGSSRELELGVVMGSECKDYLQLHAGFGTGGGIAQQQEQQQAGGIAPFVAKTFHMVSDPATDAVVRWGSASNTFLVLDPAAFSDYLLPSYFKHRNFASFVRQLNTYVSSAMLCSAYSLFVWSCTWLGFRKVDTDRWEFAHESFLRGQAHLLPLIVRKKKKAGGCGRELCEEGEEVRGTIRDVRRLREEQRGMEEELQAMERRLRAAESRPGQMMAFLAKLADDPGVVLRAMLAKKEELAAAGKGSPPPVEAPPGKRRRIGGAEAAAVEAAEMTQGRGAVQFPPHPALCYYTTALRAILCFSHLQLLSPRPPTRGKPVESWI</sequence>
<keyword evidence="6" id="KW-0238">DNA-binding</keyword>
<feature type="region of interest" description="Disordered" evidence="11">
    <location>
        <begin position="506"/>
        <end position="526"/>
    </location>
</feature>
<evidence type="ECO:0000256" key="1">
    <source>
        <dbReference type="ARBA" id="ARBA00004123"/>
    </source>
</evidence>
<dbReference type="GO" id="GO:0005634">
    <property type="term" value="C:nucleus"/>
    <property type="evidence" value="ECO:0007669"/>
    <property type="project" value="UniProtKB-SubCell"/>
</dbReference>
<evidence type="ECO:0000256" key="11">
    <source>
        <dbReference type="SAM" id="MobiDB-lite"/>
    </source>
</evidence>
<keyword evidence="3" id="KW-0597">Phosphoprotein</keyword>
<evidence type="ECO:0000256" key="2">
    <source>
        <dbReference type="ARBA" id="ARBA00011233"/>
    </source>
</evidence>
<evidence type="ECO:0000256" key="4">
    <source>
        <dbReference type="ARBA" id="ARBA00023015"/>
    </source>
</evidence>
<feature type="compositionally biased region" description="Polar residues" evidence="11">
    <location>
        <begin position="216"/>
        <end position="225"/>
    </location>
</feature>
<feature type="region of interest" description="Disordered" evidence="11">
    <location>
        <begin position="777"/>
        <end position="798"/>
    </location>
</feature>
<comment type="subunit">
    <text evidence="2">Homotrimer.</text>
</comment>
<feature type="compositionally biased region" description="Basic and acidic residues" evidence="11">
    <location>
        <begin position="121"/>
        <end position="132"/>
    </location>
</feature>
<dbReference type="PANTHER" id="PTHR10015">
    <property type="entry name" value="HEAT SHOCK TRANSCRIPTION FACTOR"/>
    <property type="match status" value="1"/>
</dbReference>
<feature type="compositionally biased region" description="Basic and acidic residues" evidence="11">
    <location>
        <begin position="507"/>
        <end position="526"/>
    </location>
</feature>
<evidence type="ECO:0000256" key="8">
    <source>
        <dbReference type="ARBA" id="ARBA00023242"/>
    </source>
</evidence>
<dbReference type="InterPro" id="IPR036390">
    <property type="entry name" value="WH_DNA-bd_sf"/>
</dbReference>
<dbReference type="GO" id="GO:0034605">
    <property type="term" value="P:cellular response to heat"/>
    <property type="evidence" value="ECO:0007669"/>
    <property type="project" value="TreeGrafter"/>
</dbReference>
<dbReference type="GO" id="GO:0006357">
    <property type="term" value="P:regulation of transcription by RNA polymerase II"/>
    <property type="evidence" value="ECO:0007669"/>
    <property type="project" value="TreeGrafter"/>
</dbReference>
<dbReference type="GO" id="GO:0000978">
    <property type="term" value="F:RNA polymerase II cis-regulatory region sequence-specific DNA binding"/>
    <property type="evidence" value="ECO:0007669"/>
    <property type="project" value="TreeGrafter"/>
</dbReference>
<accession>A0A835AXD2</accession>
<evidence type="ECO:0000259" key="12">
    <source>
        <dbReference type="SMART" id="SM00415"/>
    </source>
</evidence>
<comment type="caution">
    <text evidence="13">The sequence shown here is derived from an EMBL/GenBank/DDBJ whole genome shotgun (WGS) entry which is preliminary data.</text>
</comment>
<feature type="coiled-coil region" evidence="10">
    <location>
        <begin position="714"/>
        <end position="748"/>
    </location>
</feature>
<feature type="compositionally biased region" description="Basic residues" evidence="11">
    <location>
        <begin position="430"/>
        <end position="440"/>
    </location>
</feature>
<feature type="region of interest" description="Disordered" evidence="11">
    <location>
        <begin position="421"/>
        <end position="474"/>
    </location>
</feature>
<keyword evidence="5" id="KW-0346">Stress response</keyword>
<evidence type="ECO:0000256" key="3">
    <source>
        <dbReference type="ARBA" id="ARBA00022553"/>
    </source>
</evidence>
<keyword evidence="8" id="KW-0539">Nucleus</keyword>
<dbReference type="SMART" id="SM00415">
    <property type="entry name" value="HSF"/>
    <property type="match status" value="1"/>
</dbReference>
<dbReference type="PRINTS" id="PR00056">
    <property type="entry name" value="HSFDOMAIN"/>
</dbReference>
<dbReference type="InterPro" id="IPR036388">
    <property type="entry name" value="WH-like_DNA-bd_sf"/>
</dbReference>
<feature type="compositionally biased region" description="Basic and acidic residues" evidence="11">
    <location>
        <begin position="462"/>
        <end position="473"/>
    </location>
</feature>
<dbReference type="GO" id="GO:0003700">
    <property type="term" value="F:DNA-binding transcription factor activity"/>
    <property type="evidence" value="ECO:0007669"/>
    <property type="project" value="InterPro"/>
</dbReference>
<comment type="similarity">
    <text evidence="9">Belongs to the HSF family.</text>
</comment>
<comment type="subcellular location">
    <subcellularLocation>
        <location evidence="1">Nucleus</location>
    </subcellularLocation>
</comment>
<dbReference type="Pfam" id="PF00447">
    <property type="entry name" value="HSF_DNA-bind"/>
    <property type="match status" value="1"/>
</dbReference>
<reference evidence="13" key="1">
    <citation type="submission" date="2020-07" db="EMBL/GenBank/DDBJ databases">
        <title>Genome sequence and genetic diversity analysis of an under-domesticated orphan crop, white fonio (Digitaria exilis).</title>
        <authorList>
            <person name="Bennetzen J.L."/>
            <person name="Chen S."/>
            <person name="Ma X."/>
            <person name="Wang X."/>
            <person name="Yssel A.E.J."/>
            <person name="Chaluvadi S.R."/>
            <person name="Johnson M."/>
            <person name="Gangashetty P."/>
            <person name="Hamidou F."/>
            <person name="Sanogo M.D."/>
            <person name="Zwaenepoel A."/>
            <person name="Wallace J."/>
            <person name="Van De Peer Y."/>
            <person name="Van Deynze A."/>
        </authorList>
    </citation>
    <scope>NUCLEOTIDE SEQUENCE</scope>
    <source>
        <tissue evidence="13">Leaves</tissue>
    </source>
</reference>
<dbReference type="FunFam" id="1.10.10.10:FF:000037">
    <property type="entry name" value="Heat stress transcription factor B-4"/>
    <property type="match status" value="1"/>
</dbReference>
<protein>
    <recommendedName>
        <fullName evidence="12">HSF-type DNA-binding domain-containing protein</fullName>
    </recommendedName>
</protein>
<dbReference type="Proteomes" id="UP000636709">
    <property type="component" value="Unassembled WGS sequence"/>
</dbReference>
<dbReference type="EMBL" id="JACEFO010002133">
    <property type="protein sequence ID" value="KAF8678548.1"/>
    <property type="molecule type" value="Genomic_DNA"/>
</dbReference>
<name>A0A835AXD2_9POAL</name>
<evidence type="ECO:0000256" key="7">
    <source>
        <dbReference type="ARBA" id="ARBA00023163"/>
    </source>
</evidence>
<evidence type="ECO:0000313" key="14">
    <source>
        <dbReference type="Proteomes" id="UP000636709"/>
    </source>
</evidence>
<keyword evidence="4" id="KW-0805">Transcription regulation</keyword>
<feature type="domain" description="HSF-type DNA-binding" evidence="12">
    <location>
        <begin position="583"/>
        <end position="696"/>
    </location>
</feature>
<evidence type="ECO:0000256" key="5">
    <source>
        <dbReference type="ARBA" id="ARBA00023016"/>
    </source>
</evidence>
<dbReference type="PANTHER" id="PTHR10015:SF173">
    <property type="entry name" value="HEAT STRESS TRANSCRIPTION FACTOR C-1B"/>
    <property type="match status" value="1"/>
</dbReference>
<proteinExistence type="inferred from homology"/>
<evidence type="ECO:0000256" key="9">
    <source>
        <dbReference type="RuleBase" id="RU004020"/>
    </source>
</evidence>